<evidence type="ECO:0000256" key="1">
    <source>
        <dbReference type="SAM" id="MobiDB-lite"/>
    </source>
</evidence>
<evidence type="ECO:0000313" key="2">
    <source>
        <dbReference type="EMBL" id="CAF4438904.1"/>
    </source>
</evidence>
<comment type="caution">
    <text evidence="2">The sequence shown here is derived from an EMBL/GenBank/DDBJ whole genome shotgun (WGS) entry which is preliminary data.</text>
</comment>
<proteinExistence type="predicted"/>
<reference evidence="2" key="1">
    <citation type="submission" date="2021-02" db="EMBL/GenBank/DDBJ databases">
        <authorList>
            <person name="Nowell W R."/>
        </authorList>
    </citation>
    <scope>NUCLEOTIDE SEQUENCE</scope>
</reference>
<sequence>KWRCEFCPHINTVDIEQTDLPKQEDATYLISPAPLPSRSLSSSSDTDSDSE</sequence>
<feature type="non-terminal residue" evidence="2">
    <location>
        <position position="1"/>
    </location>
</feature>
<feature type="region of interest" description="Disordered" evidence="1">
    <location>
        <begin position="29"/>
        <end position="51"/>
    </location>
</feature>
<dbReference type="Proteomes" id="UP000663844">
    <property type="component" value="Unassembled WGS sequence"/>
</dbReference>
<name>A0A820RQS3_9BILA</name>
<organism evidence="2 3">
    <name type="scientific">Adineta steineri</name>
    <dbReference type="NCBI Taxonomy" id="433720"/>
    <lineage>
        <taxon>Eukaryota</taxon>
        <taxon>Metazoa</taxon>
        <taxon>Spiralia</taxon>
        <taxon>Gnathifera</taxon>
        <taxon>Rotifera</taxon>
        <taxon>Eurotatoria</taxon>
        <taxon>Bdelloidea</taxon>
        <taxon>Adinetida</taxon>
        <taxon>Adinetidae</taxon>
        <taxon>Adineta</taxon>
    </lineage>
</organism>
<feature type="compositionally biased region" description="Low complexity" evidence="1">
    <location>
        <begin position="29"/>
        <end position="45"/>
    </location>
</feature>
<gene>
    <name evidence="2" type="ORF">OXD698_LOCUS53692</name>
</gene>
<dbReference type="EMBL" id="CAJOAZ010031253">
    <property type="protein sequence ID" value="CAF4438904.1"/>
    <property type="molecule type" value="Genomic_DNA"/>
</dbReference>
<accession>A0A820RQS3</accession>
<evidence type="ECO:0000313" key="3">
    <source>
        <dbReference type="Proteomes" id="UP000663844"/>
    </source>
</evidence>
<protein>
    <submittedName>
        <fullName evidence="2">Uncharacterized protein</fullName>
    </submittedName>
</protein>
<dbReference type="AlphaFoldDB" id="A0A820RQS3"/>